<keyword evidence="3" id="KW-1185">Reference proteome</keyword>
<evidence type="ECO:0000313" key="3">
    <source>
        <dbReference type="Proteomes" id="UP000651728"/>
    </source>
</evidence>
<proteinExistence type="predicted"/>
<protein>
    <submittedName>
        <fullName evidence="2">Uncharacterized protein</fullName>
    </submittedName>
</protein>
<reference evidence="2 3" key="1">
    <citation type="submission" date="2021-01" db="EMBL/GenBank/DDBJ databases">
        <title>Whole genome shotgun sequence of Microbispora amethystogenes NBRC 101907.</title>
        <authorList>
            <person name="Komaki H."/>
            <person name="Tamura T."/>
        </authorList>
    </citation>
    <scope>NUCLEOTIDE SEQUENCE [LARGE SCALE GENOMIC DNA]</scope>
    <source>
        <strain evidence="2 3">NBRC 101907</strain>
    </source>
</reference>
<dbReference type="EMBL" id="BOOB01000002">
    <property type="protein sequence ID" value="GIH30059.1"/>
    <property type="molecule type" value="Genomic_DNA"/>
</dbReference>
<dbReference type="Proteomes" id="UP000651728">
    <property type="component" value="Unassembled WGS sequence"/>
</dbReference>
<comment type="caution">
    <text evidence="2">The sequence shown here is derived from an EMBL/GenBank/DDBJ whole genome shotgun (WGS) entry which is preliminary data.</text>
</comment>
<name>A0ABQ4F5G8_9ACTN</name>
<sequence>MRRRLSASLPPGGSRTGGGVDAGQREDRVRLHGRRVAAAGVSPGRGDGEEAKERVRMIWRWRYEDANGGEVTDRPLPREIFSSQSDAESWLGESWRELLEAGVEQVSLLEDERVEYSGMSLRAE</sequence>
<evidence type="ECO:0000256" key="1">
    <source>
        <dbReference type="SAM" id="MobiDB-lite"/>
    </source>
</evidence>
<organism evidence="2 3">
    <name type="scientific">Microbispora amethystogenes</name>
    <dbReference type="NCBI Taxonomy" id="1427754"/>
    <lineage>
        <taxon>Bacteria</taxon>
        <taxon>Bacillati</taxon>
        <taxon>Actinomycetota</taxon>
        <taxon>Actinomycetes</taxon>
        <taxon>Streptosporangiales</taxon>
        <taxon>Streptosporangiaceae</taxon>
        <taxon>Microbispora</taxon>
    </lineage>
</organism>
<accession>A0ABQ4F5G8</accession>
<feature type="region of interest" description="Disordered" evidence="1">
    <location>
        <begin position="1"/>
        <end position="26"/>
    </location>
</feature>
<gene>
    <name evidence="2" type="ORF">Mam01_02230</name>
</gene>
<evidence type="ECO:0000313" key="2">
    <source>
        <dbReference type="EMBL" id="GIH30059.1"/>
    </source>
</evidence>